<name>A0A7X2LAW7_RALPI</name>
<sequence length="78" mass="8686">MDVDPAITDLKLFVWATDDEEDWYDLYIPGQYDEQRDAAGNLITPARSKNVIQERIMSAKNWPQHPLAAVVTLGGGPG</sequence>
<accession>A0A7X2LAW7</accession>
<dbReference type="RefSeq" id="WP_154206940.1">
    <property type="nucleotide sequence ID" value="NZ_WJYN01000004.1"/>
</dbReference>
<gene>
    <name evidence="1" type="ORF">GJQ57_11830</name>
</gene>
<dbReference type="EMBL" id="WJYN01000004">
    <property type="protein sequence ID" value="MRS99335.1"/>
    <property type="molecule type" value="Genomic_DNA"/>
</dbReference>
<organism evidence="1 2">
    <name type="scientific">Ralstonia pickettii</name>
    <name type="common">Burkholderia pickettii</name>
    <dbReference type="NCBI Taxonomy" id="329"/>
    <lineage>
        <taxon>Bacteria</taxon>
        <taxon>Pseudomonadati</taxon>
        <taxon>Pseudomonadota</taxon>
        <taxon>Betaproteobacteria</taxon>
        <taxon>Burkholderiales</taxon>
        <taxon>Burkholderiaceae</taxon>
        <taxon>Ralstonia</taxon>
    </lineage>
</organism>
<reference evidence="1 2" key="1">
    <citation type="submission" date="2019-11" db="EMBL/GenBank/DDBJ databases">
        <title>Phenotypic characterization of an OXA-22 and OXA-60 co-producing Ralstonia pickettii clinical strain.</title>
        <authorList>
            <person name="He F."/>
        </authorList>
    </citation>
    <scope>NUCLEOTIDE SEQUENCE [LARGE SCALE GENOMIC DNA]</scope>
    <source>
        <strain evidence="1 2">PSLESD1</strain>
    </source>
</reference>
<proteinExistence type="predicted"/>
<dbReference type="AlphaFoldDB" id="A0A7X2LAW7"/>
<comment type="caution">
    <text evidence="1">The sequence shown here is derived from an EMBL/GenBank/DDBJ whole genome shotgun (WGS) entry which is preliminary data.</text>
</comment>
<protein>
    <submittedName>
        <fullName evidence="1">Uncharacterized protein</fullName>
    </submittedName>
</protein>
<evidence type="ECO:0000313" key="1">
    <source>
        <dbReference type="EMBL" id="MRS99335.1"/>
    </source>
</evidence>
<evidence type="ECO:0000313" key="2">
    <source>
        <dbReference type="Proteomes" id="UP000441032"/>
    </source>
</evidence>
<dbReference type="Proteomes" id="UP000441032">
    <property type="component" value="Unassembled WGS sequence"/>
</dbReference>